<name>A8LZL9_SALAI</name>
<dbReference type="EMBL" id="CP000850">
    <property type="protein sequence ID" value="ABV97882.1"/>
    <property type="molecule type" value="Genomic_DNA"/>
</dbReference>
<dbReference type="OrthoDB" id="3387657at2"/>
<accession>A8LZL9</accession>
<dbReference type="HOGENOM" id="CLU_2865164_0_0_11"/>
<sequence length="64" mass="7270">MVLTGSHEAFDLEADQVRALAEECPAHRARTPGTHCCAEIGMGRTRRYADQRRPYTELHAEYSH</sequence>
<dbReference type="KEGG" id="saq:Sare_2006"/>
<organism evidence="1">
    <name type="scientific">Salinispora arenicola (strain CNS-205)</name>
    <dbReference type="NCBI Taxonomy" id="391037"/>
    <lineage>
        <taxon>Bacteria</taxon>
        <taxon>Bacillati</taxon>
        <taxon>Actinomycetota</taxon>
        <taxon>Actinomycetes</taxon>
        <taxon>Micromonosporales</taxon>
        <taxon>Micromonosporaceae</taxon>
        <taxon>Salinispora</taxon>
    </lineage>
</organism>
<reference evidence="1" key="1">
    <citation type="submission" date="2007-10" db="EMBL/GenBank/DDBJ databases">
        <title>Complete sequence of Salinispora arenicola CNS-205.</title>
        <authorList>
            <consortium name="US DOE Joint Genome Institute"/>
            <person name="Copeland A."/>
            <person name="Lucas S."/>
            <person name="Lapidus A."/>
            <person name="Barry K."/>
            <person name="Glavina del Rio T."/>
            <person name="Dalin E."/>
            <person name="Tice H."/>
            <person name="Pitluck S."/>
            <person name="Foster B."/>
            <person name="Schmutz J."/>
            <person name="Larimer F."/>
            <person name="Land M."/>
            <person name="Hauser L."/>
            <person name="Kyrpides N."/>
            <person name="Ivanova N."/>
            <person name="Jensen P.R."/>
            <person name="Moore B.S."/>
            <person name="Penn K."/>
            <person name="Jenkins C."/>
            <person name="Udwary D."/>
            <person name="Xiang L."/>
            <person name="Gontang E."/>
            <person name="Richardson P."/>
        </authorList>
    </citation>
    <scope>NUCLEOTIDE SEQUENCE [LARGE SCALE GENOMIC DNA]</scope>
    <source>
        <strain evidence="1">CNS-205</strain>
    </source>
</reference>
<gene>
    <name evidence="1" type="ordered locus">Sare_2006</name>
</gene>
<dbReference type="AlphaFoldDB" id="A8LZL9"/>
<evidence type="ECO:0000313" key="1">
    <source>
        <dbReference type="EMBL" id="ABV97882.1"/>
    </source>
</evidence>
<dbReference type="STRING" id="391037.Sare_2006"/>
<proteinExistence type="predicted"/>
<protein>
    <submittedName>
        <fullName evidence="1">Uncharacterized protein</fullName>
    </submittedName>
</protein>